<proteinExistence type="predicted"/>
<keyword evidence="2" id="KW-1185">Reference proteome</keyword>
<dbReference type="EMBL" id="BMWZ01000004">
    <property type="protein sequence ID" value="GGZ81813.1"/>
    <property type="molecule type" value="Genomic_DNA"/>
</dbReference>
<protein>
    <submittedName>
        <fullName evidence="1">Uncharacterized protein</fullName>
    </submittedName>
</protein>
<evidence type="ECO:0000313" key="2">
    <source>
        <dbReference type="Proteomes" id="UP000636004"/>
    </source>
</evidence>
<evidence type="ECO:0000313" key="1">
    <source>
        <dbReference type="EMBL" id="GGZ81813.1"/>
    </source>
</evidence>
<dbReference type="RefSeq" id="WP_189360586.1">
    <property type="nucleotide sequence ID" value="NZ_BMWZ01000004.1"/>
</dbReference>
<name>A0A918V955_9FLAO</name>
<accession>A0A918V955</accession>
<dbReference type="AlphaFoldDB" id="A0A918V955"/>
<organism evidence="1 2">
    <name type="scientific">Algibacter mikhailovii</name>
    <dbReference type="NCBI Taxonomy" id="425498"/>
    <lineage>
        <taxon>Bacteria</taxon>
        <taxon>Pseudomonadati</taxon>
        <taxon>Bacteroidota</taxon>
        <taxon>Flavobacteriia</taxon>
        <taxon>Flavobacteriales</taxon>
        <taxon>Flavobacteriaceae</taxon>
        <taxon>Algibacter</taxon>
    </lineage>
</organism>
<gene>
    <name evidence="1" type="ORF">GCM10007028_19310</name>
</gene>
<reference evidence="1" key="1">
    <citation type="journal article" date="2014" name="Int. J. Syst. Evol. Microbiol.">
        <title>Complete genome sequence of Corynebacterium casei LMG S-19264T (=DSM 44701T), isolated from a smear-ripened cheese.</title>
        <authorList>
            <consortium name="US DOE Joint Genome Institute (JGI-PGF)"/>
            <person name="Walter F."/>
            <person name="Albersmeier A."/>
            <person name="Kalinowski J."/>
            <person name="Ruckert C."/>
        </authorList>
    </citation>
    <scope>NUCLEOTIDE SEQUENCE</scope>
    <source>
        <strain evidence="1">KCTC 12710</strain>
    </source>
</reference>
<reference evidence="1" key="2">
    <citation type="submission" date="2020-09" db="EMBL/GenBank/DDBJ databases">
        <authorList>
            <person name="Sun Q."/>
            <person name="Kim S."/>
        </authorList>
    </citation>
    <scope>NUCLEOTIDE SEQUENCE</scope>
    <source>
        <strain evidence="1">KCTC 12710</strain>
    </source>
</reference>
<dbReference type="Proteomes" id="UP000636004">
    <property type="component" value="Unassembled WGS sequence"/>
</dbReference>
<sequence>MLVATTDDLTIIDDVSNTTYDTNHNIITGCNHNYLIENRHFPSMSAIIEETKLSRQPVYNNLKTGLKAKHNSLVQGENEIMTMKAL</sequence>
<comment type="caution">
    <text evidence="1">The sequence shown here is derived from an EMBL/GenBank/DDBJ whole genome shotgun (WGS) entry which is preliminary data.</text>
</comment>